<dbReference type="VEuPathDB" id="FungiDB:ASPVEDRAFT_52887"/>
<dbReference type="RefSeq" id="XP_040667902.1">
    <property type="nucleotide sequence ID" value="XM_040814714.1"/>
</dbReference>
<protein>
    <submittedName>
        <fullName evidence="1">Uncharacterized protein</fullName>
    </submittedName>
</protein>
<dbReference type="EMBL" id="KV878129">
    <property type="protein sequence ID" value="OJJ02140.1"/>
    <property type="molecule type" value="Genomic_DNA"/>
</dbReference>
<organism evidence="1 2">
    <name type="scientific">Aspergillus versicolor CBS 583.65</name>
    <dbReference type="NCBI Taxonomy" id="1036611"/>
    <lineage>
        <taxon>Eukaryota</taxon>
        <taxon>Fungi</taxon>
        <taxon>Dikarya</taxon>
        <taxon>Ascomycota</taxon>
        <taxon>Pezizomycotina</taxon>
        <taxon>Eurotiomycetes</taxon>
        <taxon>Eurotiomycetidae</taxon>
        <taxon>Eurotiales</taxon>
        <taxon>Aspergillaceae</taxon>
        <taxon>Aspergillus</taxon>
        <taxon>Aspergillus subgen. Nidulantes</taxon>
    </lineage>
</organism>
<dbReference type="AlphaFoldDB" id="A0A1L9PKT4"/>
<proteinExistence type="predicted"/>
<dbReference type="Proteomes" id="UP000184073">
    <property type="component" value="Unassembled WGS sequence"/>
</dbReference>
<accession>A0A1L9PKT4</accession>
<keyword evidence="2" id="KW-1185">Reference proteome</keyword>
<evidence type="ECO:0000313" key="1">
    <source>
        <dbReference type="EMBL" id="OJJ02140.1"/>
    </source>
</evidence>
<name>A0A1L9PKT4_ASPVE</name>
<gene>
    <name evidence="1" type="ORF">ASPVEDRAFT_52887</name>
</gene>
<reference evidence="2" key="1">
    <citation type="journal article" date="2017" name="Genome Biol.">
        <title>Comparative genomics reveals high biological diversity and specific adaptations in the industrially and medically important fungal genus Aspergillus.</title>
        <authorList>
            <person name="de Vries R.P."/>
            <person name="Riley R."/>
            <person name="Wiebenga A."/>
            <person name="Aguilar-Osorio G."/>
            <person name="Amillis S."/>
            <person name="Uchima C.A."/>
            <person name="Anderluh G."/>
            <person name="Asadollahi M."/>
            <person name="Askin M."/>
            <person name="Barry K."/>
            <person name="Battaglia E."/>
            <person name="Bayram O."/>
            <person name="Benocci T."/>
            <person name="Braus-Stromeyer S.A."/>
            <person name="Caldana C."/>
            <person name="Canovas D."/>
            <person name="Cerqueira G.C."/>
            <person name="Chen F."/>
            <person name="Chen W."/>
            <person name="Choi C."/>
            <person name="Clum A."/>
            <person name="Dos Santos R.A."/>
            <person name="Damasio A.R."/>
            <person name="Diallinas G."/>
            <person name="Emri T."/>
            <person name="Fekete E."/>
            <person name="Flipphi M."/>
            <person name="Freyberg S."/>
            <person name="Gallo A."/>
            <person name="Gournas C."/>
            <person name="Habgood R."/>
            <person name="Hainaut M."/>
            <person name="Harispe M.L."/>
            <person name="Henrissat B."/>
            <person name="Hilden K.S."/>
            <person name="Hope R."/>
            <person name="Hossain A."/>
            <person name="Karabika E."/>
            <person name="Karaffa L."/>
            <person name="Karanyi Z."/>
            <person name="Krasevec N."/>
            <person name="Kuo A."/>
            <person name="Kusch H."/>
            <person name="LaButti K."/>
            <person name="Lagendijk E.L."/>
            <person name="Lapidus A."/>
            <person name="Levasseur A."/>
            <person name="Lindquist E."/>
            <person name="Lipzen A."/>
            <person name="Logrieco A.F."/>
            <person name="MacCabe A."/>
            <person name="Maekelae M.R."/>
            <person name="Malavazi I."/>
            <person name="Melin P."/>
            <person name="Meyer V."/>
            <person name="Mielnichuk N."/>
            <person name="Miskei M."/>
            <person name="Molnar A.P."/>
            <person name="Mule G."/>
            <person name="Ngan C.Y."/>
            <person name="Orejas M."/>
            <person name="Orosz E."/>
            <person name="Ouedraogo J.P."/>
            <person name="Overkamp K.M."/>
            <person name="Park H.-S."/>
            <person name="Perrone G."/>
            <person name="Piumi F."/>
            <person name="Punt P.J."/>
            <person name="Ram A.F."/>
            <person name="Ramon A."/>
            <person name="Rauscher S."/>
            <person name="Record E."/>
            <person name="Riano-Pachon D.M."/>
            <person name="Robert V."/>
            <person name="Roehrig J."/>
            <person name="Ruller R."/>
            <person name="Salamov A."/>
            <person name="Salih N.S."/>
            <person name="Samson R.A."/>
            <person name="Sandor E."/>
            <person name="Sanguinetti M."/>
            <person name="Schuetze T."/>
            <person name="Sepcic K."/>
            <person name="Shelest E."/>
            <person name="Sherlock G."/>
            <person name="Sophianopoulou V."/>
            <person name="Squina F.M."/>
            <person name="Sun H."/>
            <person name="Susca A."/>
            <person name="Todd R.B."/>
            <person name="Tsang A."/>
            <person name="Unkles S.E."/>
            <person name="van de Wiele N."/>
            <person name="van Rossen-Uffink D."/>
            <person name="Oliveira J.V."/>
            <person name="Vesth T.C."/>
            <person name="Visser J."/>
            <person name="Yu J.-H."/>
            <person name="Zhou M."/>
            <person name="Andersen M.R."/>
            <person name="Archer D.B."/>
            <person name="Baker S.E."/>
            <person name="Benoit I."/>
            <person name="Brakhage A.A."/>
            <person name="Braus G.H."/>
            <person name="Fischer R."/>
            <person name="Frisvad J.C."/>
            <person name="Goldman G.H."/>
            <person name="Houbraken J."/>
            <person name="Oakley B."/>
            <person name="Pocsi I."/>
            <person name="Scazzocchio C."/>
            <person name="Seiboth B."/>
            <person name="vanKuyk P.A."/>
            <person name="Wortman J."/>
            <person name="Dyer P.S."/>
            <person name="Grigoriev I.V."/>
        </authorList>
    </citation>
    <scope>NUCLEOTIDE SEQUENCE [LARGE SCALE GENOMIC DNA]</scope>
    <source>
        <strain evidence="2">CBS 583.65</strain>
    </source>
</reference>
<evidence type="ECO:0000313" key="2">
    <source>
        <dbReference type="Proteomes" id="UP000184073"/>
    </source>
</evidence>
<dbReference type="OrthoDB" id="3911301at2759"/>
<sequence length="68" mass="7619">MFSCANYPRGCRGRVNISGGKCPDCVQLNLRRPASASPFAQPRDYRRALPSEILQNSPYKAMITREMA</sequence>
<dbReference type="GeneID" id="63730225"/>